<dbReference type="Gene3D" id="1.10.3020.10">
    <property type="entry name" value="alpha-amino acid ester hydrolase ( Helical cap domain)"/>
    <property type="match status" value="1"/>
</dbReference>
<dbReference type="Gene3D" id="2.60.120.260">
    <property type="entry name" value="Galactose-binding domain-like"/>
    <property type="match status" value="1"/>
</dbReference>
<sequence>MYSYYRSGVLLAKMMWDTDQLKCSEKNIDTNEWSPFHTVIENKYVIPNHDVHRIKTESETIHWEGNTVQFPSGYSFKRYKKISHHKDGNEQEAWIWAMPNTKAPIDVIVYDKRIIAFLYHSREESIILVEDTYEEFTPLTLWQDPAVSQASYSVNHQGTFFLDMRDGVKLATEVWLPKEIPEDHVLPTILLRTPYGRRVAGEDKLRFVHRGYAVVAQDVRCREDSEGEWIPCIHEIEDGDDTLNWIAAQEWSNKRVGMIGGSYGGFVQWAAAASGNPYLKAIVSFVTAGSPFGDLPRKGGTILSGISAWSFMMAERKMNIHALNRTDWDEVLKIRPIRDIPKKALGREIPFWNEWMNHSNYDEFWRKSDWSHWGENINVPALHISGWYDDDGVGTTESWEVNEKYERDHQKLILGPWYHKANSTREIHNVPFGLNAIRYDLDVMCQRWFDRFLKDIDNHVEDEPKIQYYTVGKNEWNTSESWPPEGANDTIVYLHSQGQARTSPDDGILSVSKPGNQLEDQYTFDPENPTPFLIDVSENECSVPENYEEVEARDDVLVYTSTPLTEDVEIAGNVYAVIYASSTARDTDWVVRLTDVDEEGHSIRLSDGIIRARYRHSFENPELLEPGKVEKYELKMTKIANCFKKGHRIRVSITSGADHLSFPNHNTGNNPADDTKYIIAHQKVYHDDRYPSHILLPIVKGALS</sequence>
<name>A0A8J3EM55_9BACL</name>
<reference evidence="3" key="2">
    <citation type="submission" date="2020-09" db="EMBL/GenBank/DDBJ databases">
        <authorList>
            <person name="Sun Q."/>
            <person name="Zhou Y."/>
        </authorList>
    </citation>
    <scope>NUCLEOTIDE SEQUENCE</scope>
    <source>
        <strain evidence="3">CGMCC 1.12777</strain>
    </source>
</reference>
<dbReference type="NCBIfam" id="TIGR00976">
    <property type="entry name" value="CocE_NonD"/>
    <property type="match status" value="1"/>
</dbReference>
<evidence type="ECO:0000256" key="1">
    <source>
        <dbReference type="ARBA" id="ARBA00022801"/>
    </source>
</evidence>
<feature type="domain" description="Xaa-Pro dipeptidyl-peptidase C-terminal" evidence="2">
    <location>
        <begin position="446"/>
        <end position="695"/>
    </location>
</feature>
<dbReference type="Pfam" id="PF08530">
    <property type="entry name" value="PepX_C"/>
    <property type="match status" value="1"/>
</dbReference>
<accession>A0A8J3EM55</accession>
<dbReference type="InterPro" id="IPR000383">
    <property type="entry name" value="Xaa-Pro-like_dom"/>
</dbReference>
<comment type="caution">
    <text evidence="3">The sequence shown here is derived from an EMBL/GenBank/DDBJ whole genome shotgun (WGS) entry which is preliminary data.</text>
</comment>
<evidence type="ECO:0000313" key="3">
    <source>
        <dbReference type="EMBL" id="GGH81817.1"/>
    </source>
</evidence>
<dbReference type="InterPro" id="IPR008979">
    <property type="entry name" value="Galactose-bd-like_sf"/>
</dbReference>
<dbReference type="SUPFAM" id="SSF53474">
    <property type="entry name" value="alpha/beta-Hydrolases"/>
    <property type="match status" value="1"/>
</dbReference>
<dbReference type="Gene3D" id="3.40.50.1820">
    <property type="entry name" value="alpha/beta hydrolase"/>
    <property type="match status" value="1"/>
</dbReference>
<dbReference type="RefSeq" id="WP_188497283.1">
    <property type="nucleotide sequence ID" value="NZ_BMFV01000013.1"/>
</dbReference>
<protein>
    <submittedName>
        <fullName evidence="3">Esterase</fullName>
    </submittedName>
</protein>
<dbReference type="Pfam" id="PF02129">
    <property type="entry name" value="Peptidase_S15"/>
    <property type="match status" value="1"/>
</dbReference>
<dbReference type="InterPro" id="IPR005674">
    <property type="entry name" value="CocE/Ser_esterase"/>
</dbReference>
<dbReference type="EMBL" id="BMFV01000013">
    <property type="protein sequence ID" value="GGH81817.1"/>
    <property type="molecule type" value="Genomic_DNA"/>
</dbReference>
<organism evidence="3 4">
    <name type="scientific">Pullulanibacillus pueri</name>
    <dbReference type="NCBI Taxonomy" id="1437324"/>
    <lineage>
        <taxon>Bacteria</taxon>
        <taxon>Bacillati</taxon>
        <taxon>Bacillota</taxon>
        <taxon>Bacilli</taxon>
        <taxon>Bacillales</taxon>
        <taxon>Sporolactobacillaceae</taxon>
        <taxon>Pullulanibacillus</taxon>
    </lineage>
</organism>
<dbReference type="GO" id="GO:0008239">
    <property type="term" value="F:dipeptidyl-peptidase activity"/>
    <property type="evidence" value="ECO:0007669"/>
    <property type="project" value="InterPro"/>
</dbReference>
<dbReference type="InterPro" id="IPR013736">
    <property type="entry name" value="Xaa-Pro_dipept_C"/>
</dbReference>
<dbReference type="SUPFAM" id="SSF49785">
    <property type="entry name" value="Galactose-binding domain-like"/>
    <property type="match status" value="1"/>
</dbReference>
<reference evidence="3" key="1">
    <citation type="journal article" date="2014" name="Int. J. Syst. Evol. Microbiol.">
        <title>Complete genome sequence of Corynebacterium casei LMG S-19264T (=DSM 44701T), isolated from a smear-ripened cheese.</title>
        <authorList>
            <consortium name="US DOE Joint Genome Institute (JGI-PGF)"/>
            <person name="Walter F."/>
            <person name="Albersmeier A."/>
            <person name="Kalinowski J."/>
            <person name="Ruckert C."/>
        </authorList>
    </citation>
    <scope>NUCLEOTIDE SEQUENCE</scope>
    <source>
        <strain evidence="3">CGMCC 1.12777</strain>
    </source>
</reference>
<dbReference type="InterPro" id="IPR029058">
    <property type="entry name" value="AB_hydrolase_fold"/>
</dbReference>
<keyword evidence="4" id="KW-1185">Reference proteome</keyword>
<dbReference type="Proteomes" id="UP000656813">
    <property type="component" value="Unassembled WGS sequence"/>
</dbReference>
<dbReference type="AlphaFoldDB" id="A0A8J3EM55"/>
<keyword evidence="1" id="KW-0378">Hydrolase</keyword>
<evidence type="ECO:0000313" key="4">
    <source>
        <dbReference type="Proteomes" id="UP000656813"/>
    </source>
</evidence>
<proteinExistence type="predicted"/>
<dbReference type="SMART" id="SM00939">
    <property type="entry name" value="PepX_C"/>
    <property type="match status" value="1"/>
</dbReference>
<gene>
    <name evidence="3" type="ORF">GCM10007096_20280</name>
</gene>
<evidence type="ECO:0000259" key="2">
    <source>
        <dbReference type="SMART" id="SM00939"/>
    </source>
</evidence>